<protein>
    <submittedName>
        <fullName evidence="6">Transporter</fullName>
    </submittedName>
</protein>
<dbReference type="AlphaFoldDB" id="A0A1L5FCU3"/>
<dbReference type="Gene3D" id="2.40.30.170">
    <property type="match status" value="1"/>
</dbReference>
<feature type="domain" description="YknX-like beta-barrel" evidence="5">
    <location>
        <begin position="300"/>
        <end position="368"/>
    </location>
</feature>
<proteinExistence type="predicted"/>
<dbReference type="InterPro" id="IPR058636">
    <property type="entry name" value="Beta-barrel_YknX"/>
</dbReference>
<evidence type="ECO:0000256" key="2">
    <source>
        <dbReference type="ARBA" id="ARBA00023054"/>
    </source>
</evidence>
<feature type="coiled-coil region" evidence="3">
    <location>
        <begin position="81"/>
        <end position="148"/>
    </location>
</feature>
<accession>A0A1L5FCU3</accession>
<dbReference type="PANTHER" id="PTHR32347:SF23">
    <property type="entry name" value="BLL5650 PROTEIN"/>
    <property type="match status" value="1"/>
</dbReference>
<keyword evidence="4" id="KW-0472">Membrane</keyword>
<name>A0A1L5FCU3_CLOKL</name>
<evidence type="ECO:0000313" key="6">
    <source>
        <dbReference type="EMBL" id="APM40834.1"/>
    </source>
</evidence>
<comment type="subcellular location">
    <subcellularLocation>
        <location evidence="1">Cell envelope</location>
    </subcellularLocation>
</comment>
<keyword evidence="2 3" id="KW-0175">Coiled coil</keyword>
<reference evidence="6 7" key="1">
    <citation type="submission" date="2016-12" db="EMBL/GenBank/DDBJ databases">
        <title>Complete genome sequence of Clostridium kluyveri JZZ isolated from the pit mud of a Chinese flavor liquor-making factory.</title>
        <authorList>
            <person name="Wang Y."/>
        </authorList>
    </citation>
    <scope>NUCLEOTIDE SEQUENCE [LARGE SCALE GENOMIC DNA]</scope>
    <source>
        <strain evidence="6 7">JZZ</strain>
    </source>
</reference>
<evidence type="ECO:0000313" key="7">
    <source>
        <dbReference type="Proteomes" id="UP000184604"/>
    </source>
</evidence>
<dbReference type="PANTHER" id="PTHR32347">
    <property type="entry name" value="EFFLUX SYSTEM COMPONENT YKNX-RELATED"/>
    <property type="match status" value="1"/>
</dbReference>
<organism evidence="6 7">
    <name type="scientific">Clostridium kluyveri</name>
    <dbReference type="NCBI Taxonomy" id="1534"/>
    <lineage>
        <taxon>Bacteria</taxon>
        <taxon>Bacillati</taxon>
        <taxon>Bacillota</taxon>
        <taxon>Clostridia</taxon>
        <taxon>Eubacteriales</taxon>
        <taxon>Clostridiaceae</taxon>
        <taxon>Clostridium</taxon>
    </lineage>
</organism>
<evidence type="ECO:0000259" key="5">
    <source>
        <dbReference type="Pfam" id="PF25990"/>
    </source>
</evidence>
<dbReference type="Gene3D" id="1.10.287.470">
    <property type="entry name" value="Helix hairpin bin"/>
    <property type="match status" value="1"/>
</dbReference>
<feature type="coiled-coil region" evidence="3">
    <location>
        <begin position="173"/>
        <end position="214"/>
    </location>
</feature>
<sequence length="372" mass="41147">MKNKLKNMKPVIIFTVILIGLSIFFVIKNTMDKSSNEFQFSGTVEADELNASSELSGKIKDIKVEEGTKVKSGDIIAVLDSDENTINVNQANISLENAENELGKVNDGTRVEEINAQKELVKQSESLVTQGEAALETSQNNLNNAQTNYDYKKKIYDDHLTLNEKGYESNENLDKYKNDLDNAQTALNNAKNALSSANAQLESSKAQLAAATDKLNLLVSGATARDKATAKYGINQAEQNIALSKIALEKSNIKASSDGIVETVNFKKGEYVSLGSPIITFLDSNNMYIKIYVPEKILPYVKLNKEVTMKSDFIKDKVIKGKVSYISKEAEFTPMNIVTKEDRMKLVYEVKIKISDNLEAVKSGMLLDVTLK</sequence>
<keyword evidence="4" id="KW-0812">Transmembrane</keyword>
<evidence type="ECO:0000256" key="1">
    <source>
        <dbReference type="ARBA" id="ARBA00004196"/>
    </source>
</evidence>
<dbReference type="SUPFAM" id="SSF111369">
    <property type="entry name" value="HlyD-like secretion proteins"/>
    <property type="match status" value="2"/>
</dbReference>
<dbReference type="Pfam" id="PF25990">
    <property type="entry name" value="Beta-barrel_YknX"/>
    <property type="match status" value="1"/>
</dbReference>
<dbReference type="Gene3D" id="2.40.50.100">
    <property type="match status" value="1"/>
</dbReference>
<dbReference type="InterPro" id="IPR050465">
    <property type="entry name" value="UPF0194_transport"/>
</dbReference>
<evidence type="ECO:0000256" key="3">
    <source>
        <dbReference type="SAM" id="Coils"/>
    </source>
</evidence>
<dbReference type="Proteomes" id="UP000184604">
    <property type="component" value="Chromosome"/>
</dbReference>
<dbReference type="EMBL" id="CP018335">
    <property type="protein sequence ID" value="APM40834.1"/>
    <property type="molecule type" value="Genomic_DNA"/>
</dbReference>
<gene>
    <name evidence="6" type="ORF">BS101_20040</name>
</gene>
<dbReference type="OrthoDB" id="9778236at2"/>
<feature type="transmembrane region" description="Helical" evidence="4">
    <location>
        <begin position="12"/>
        <end position="31"/>
    </location>
</feature>
<evidence type="ECO:0000256" key="4">
    <source>
        <dbReference type="SAM" id="Phobius"/>
    </source>
</evidence>
<dbReference type="GO" id="GO:0030313">
    <property type="term" value="C:cell envelope"/>
    <property type="evidence" value="ECO:0007669"/>
    <property type="project" value="UniProtKB-SubCell"/>
</dbReference>
<dbReference type="RefSeq" id="WP_073540392.1">
    <property type="nucleotide sequence ID" value="NZ_CP018335.1"/>
</dbReference>
<keyword evidence="4" id="KW-1133">Transmembrane helix</keyword>